<evidence type="ECO:0000313" key="2">
    <source>
        <dbReference type="EMBL" id="CAE4600726.1"/>
    </source>
</evidence>
<sequence>MGPRPAAPHPKPAHHGFDAASGRQWAAQAALPAGSHWLRGHSPGAIPPLPGLQPAGPPPVARTGSAAASYAPRGAQEGTPDCAAPGRRAGAGVALETHAPARFAPLRPRADATASRLARVEEAISERTARGSAQAQAQAQEIQEVAEALSQVRSEEHESILRWNGELAAARSAGRELRRQLEASRVEGREAEGERCAAVAGLAAPRGELLREEAALRARCVVEAAEEVELQDRLASAEWQLQRRARVWTASPVLGGGGGASGGADVPQARARAVRLRGEVTALQRALAGAEARVADLRELLPAGPAQPLPERSQPEGRTQERARDRAQIVQQALSDLKQLHAAMGRRFAEFEGLRDLLDGAHGAGVEGTSEELEAMQEQISLREAAADRLGSEIREVAQQESEAQAAELRLLAVAQGGDAALRSLRTELEASECRGADLAALLGHNTRRNAGV</sequence>
<feature type="compositionally biased region" description="Low complexity" evidence="1">
    <location>
        <begin position="19"/>
        <end position="30"/>
    </location>
</feature>
<feature type="compositionally biased region" description="Basic and acidic residues" evidence="1">
    <location>
        <begin position="313"/>
        <end position="325"/>
    </location>
</feature>
<feature type="region of interest" description="Disordered" evidence="1">
    <location>
        <begin position="1"/>
        <end position="89"/>
    </location>
</feature>
<dbReference type="AlphaFoldDB" id="A0A7S4R3C8"/>
<organism evidence="2">
    <name type="scientific">Alexandrium monilatum</name>
    <dbReference type="NCBI Taxonomy" id="311494"/>
    <lineage>
        <taxon>Eukaryota</taxon>
        <taxon>Sar</taxon>
        <taxon>Alveolata</taxon>
        <taxon>Dinophyceae</taxon>
        <taxon>Gonyaulacales</taxon>
        <taxon>Pyrocystaceae</taxon>
        <taxon>Alexandrium</taxon>
    </lineage>
</organism>
<protein>
    <submittedName>
        <fullName evidence="2">Uncharacterized protein</fullName>
    </submittedName>
</protein>
<feature type="compositionally biased region" description="Pro residues" evidence="1">
    <location>
        <begin position="45"/>
        <end position="60"/>
    </location>
</feature>
<feature type="compositionally biased region" description="Pro residues" evidence="1">
    <location>
        <begin position="1"/>
        <end position="10"/>
    </location>
</feature>
<reference evidence="2" key="1">
    <citation type="submission" date="2021-01" db="EMBL/GenBank/DDBJ databases">
        <authorList>
            <person name="Corre E."/>
            <person name="Pelletier E."/>
            <person name="Niang G."/>
            <person name="Scheremetjew M."/>
            <person name="Finn R."/>
            <person name="Kale V."/>
            <person name="Holt S."/>
            <person name="Cochrane G."/>
            <person name="Meng A."/>
            <person name="Brown T."/>
            <person name="Cohen L."/>
        </authorList>
    </citation>
    <scope>NUCLEOTIDE SEQUENCE</scope>
    <source>
        <strain evidence="2">CCMP3105</strain>
    </source>
</reference>
<dbReference type="EMBL" id="HBNR01041623">
    <property type="protein sequence ID" value="CAE4600726.1"/>
    <property type="molecule type" value="Transcribed_RNA"/>
</dbReference>
<evidence type="ECO:0000256" key="1">
    <source>
        <dbReference type="SAM" id="MobiDB-lite"/>
    </source>
</evidence>
<accession>A0A7S4R3C8</accession>
<gene>
    <name evidence="2" type="ORF">AMON00008_LOCUS28892</name>
</gene>
<feature type="region of interest" description="Disordered" evidence="1">
    <location>
        <begin position="301"/>
        <end position="325"/>
    </location>
</feature>
<proteinExistence type="predicted"/>
<name>A0A7S4R3C8_9DINO</name>